<evidence type="ECO:0000313" key="3">
    <source>
        <dbReference type="EMBL" id="WZK90180.1"/>
    </source>
</evidence>
<proteinExistence type="predicted"/>
<reference evidence="3 4" key="1">
    <citation type="submission" date="2023-04" db="EMBL/GenBank/DDBJ databases">
        <title>Complete genome sequence of Alisedimentitalea scapharcae.</title>
        <authorList>
            <person name="Rong J.-C."/>
            <person name="Yi M.-L."/>
            <person name="Zhao Q."/>
        </authorList>
    </citation>
    <scope>NUCLEOTIDE SEQUENCE [LARGE SCALE GENOMIC DNA]</scope>
    <source>
        <strain evidence="3 4">KCTC 42119</strain>
    </source>
</reference>
<sequence length="462" mass="50547">MRQDTSFQNAHKTPYWAETVATTPTHPALHGDVTCDLAIVGGGFSGLWSALMARDRFPDARIVLLEADHLGNAASGRNGGFCAPSISHGVSNALSRWPDEAETLIRLGRQNMNELEVDLGRFDIDAEFERPGKLNLAATPWEAEGLKTMQTALTRFGIGTEYLEGAALRARLNSPKYIAGLYETDYALLNPTKTVHGLARSASDQGVEIHEHSAVTALSSHSDGITLNTRAGRVIARQVILATNASVPLLKRLQSRIIPVFDYTLMTEPLSDAQLHAIGWTGRYGIADSGNQFHYSRKTADNRILWGGYDAIYHRGNRRDAALLDRPESYARLEANFRATFPALGDVAFSHAWGGIIDTSARLTFFVGTAMKGRLAYALGFTGQGVSATRFAALTMLDLLQGKQTERTQLRMARSWAPPFPPEPFRSLAVSWAQADLSREDQTGQRSLFLKALDRLGIGFGS</sequence>
<dbReference type="Pfam" id="PF01266">
    <property type="entry name" value="DAO"/>
    <property type="match status" value="1"/>
</dbReference>
<organism evidence="3 4">
    <name type="scientific">Aliisedimentitalea scapharcae</name>
    <dbReference type="NCBI Taxonomy" id="1524259"/>
    <lineage>
        <taxon>Bacteria</taxon>
        <taxon>Pseudomonadati</taxon>
        <taxon>Pseudomonadota</taxon>
        <taxon>Alphaproteobacteria</taxon>
        <taxon>Rhodobacterales</taxon>
        <taxon>Roseobacteraceae</taxon>
        <taxon>Aliisedimentitalea</taxon>
    </lineage>
</organism>
<dbReference type="Proteomes" id="UP001623232">
    <property type="component" value="Chromosome"/>
</dbReference>
<dbReference type="Gene3D" id="3.30.9.10">
    <property type="entry name" value="D-Amino Acid Oxidase, subunit A, domain 2"/>
    <property type="match status" value="1"/>
</dbReference>
<evidence type="ECO:0000259" key="2">
    <source>
        <dbReference type="Pfam" id="PF01266"/>
    </source>
</evidence>
<dbReference type="InterPro" id="IPR036188">
    <property type="entry name" value="FAD/NAD-bd_sf"/>
</dbReference>
<dbReference type="EC" id="1.-.-.-" evidence="3"/>
<evidence type="ECO:0000313" key="4">
    <source>
        <dbReference type="Proteomes" id="UP001623232"/>
    </source>
</evidence>
<dbReference type="PANTHER" id="PTHR13847:SF281">
    <property type="entry name" value="FAD DEPENDENT OXIDOREDUCTASE DOMAIN-CONTAINING PROTEIN"/>
    <property type="match status" value="1"/>
</dbReference>
<gene>
    <name evidence="3" type="ORF">QEZ52_06430</name>
</gene>
<dbReference type="GO" id="GO:0016491">
    <property type="term" value="F:oxidoreductase activity"/>
    <property type="evidence" value="ECO:0007669"/>
    <property type="project" value="UniProtKB-KW"/>
</dbReference>
<dbReference type="PANTHER" id="PTHR13847">
    <property type="entry name" value="SARCOSINE DEHYDROGENASE-RELATED"/>
    <property type="match status" value="1"/>
</dbReference>
<keyword evidence="1 3" id="KW-0560">Oxidoreductase</keyword>
<feature type="domain" description="FAD dependent oxidoreductase" evidence="2">
    <location>
        <begin position="36"/>
        <end position="394"/>
    </location>
</feature>
<dbReference type="EMBL" id="CP123584">
    <property type="protein sequence ID" value="WZK90180.1"/>
    <property type="molecule type" value="Genomic_DNA"/>
</dbReference>
<dbReference type="InterPro" id="IPR006076">
    <property type="entry name" value="FAD-dep_OxRdtase"/>
</dbReference>
<name>A0ABZ2XZF2_9RHOB</name>
<dbReference type="RefSeq" id="WP_406648723.1">
    <property type="nucleotide sequence ID" value="NZ_CP123584.1"/>
</dbReference>
<accession>A0ABZ2XZF2</accession>
<protein>
    <submittedName>
        <fullName evidence="3">FAD-dependent oxidoreductase</fullName>
        <ecNumber evidence="3">1.-.-.-</ecNumber>
    </submittedName>
</protein>
<dbReference type="Gene3D" id="3.50.50.60">
    <property type="entry name" value="FAD/NAD(P)-binding domain"/>
    <property type="match status" value="1"/>
</dbReference>
<keyword evidence="4" id="KW-1185">Reference proteome</keyword>
<dbReference type="SUPFAM" id="SSF51905">
    <property type="entry name" value="FAD/NAD(P)-binding domain"/>
    <property type="match status" value="1"/>
</dbReference>
<evidence type="ECO:0000256" key="1">
    <source>
        <dbReference type="ARBA" id="ARBA00023002"/>
    </source>
</evidence>